<dbReference type="GO" id="GO:0016020">
    <property type="term" value="C:membrane"/>
    <property type="evidence" value="ECO:0007669"/>
    <property type="project" value="UniProtKB-SubCell"/>
</dbReference>
<dbReference type="Proteomes" id="UP000248597">
    <property type="component" value="Unassembled WGS sequence"/>
</dbReference>
<comment type="caution">
    <text evidence="10">The sequence shown here is derived from an EMBL/GenBank/DDBJ whole genome shotgun (WGS) entry which is preliminary data.</text>
</comment>
<dbReference type="GO" id="GO:0006629">
    <property type="term" value="P:lipid metabolic process"/>
    <property type="evidence" value="ECO:0007669"/>
    <property type="project" value="UniProtKB-KW"/>
</dbReference>
<evidence type="ECO:0000256" key="2">
    <source>
        <dbReference type="ARBA" id="ARBA00022679"/>
    </source>
</evidence>
<dbReference type="Pfam" id="PF01553">
    <property type="entry name" value="Acyltransferase"/>
    <property type="match status" value="1"/>
</dbReference>
<dbReference type="PANTHER" id="PTHR23063">
    <property type="entry name" value="PHOSPHOLIPID ACYLTRANSFERASE"/>
    <property type="match status" value="1"/>
</dbReference>
<keyword evidence="6 8" id="KW-0472">Membrane</keyword>
<keyword evidence="7 10" id="KW-0012">Acyltransferase</keyword>
<organism evidence="10 11">
    <name type="scientific">Sphingopyxis macrogoltabida</name>
    <name type="common">Sphingomonas macrogoltabidus</name>
    <dbReference type="NCBI Taxonomy" id="33050"/>
    <lineage>
        <taxon>Bacteria</taxon>
        <taxon>Pseudomonadati</taxon>
        <taxon>Pseudomonadota</taxon>
        <taxon>Alphaproteobacteria</taxon>
        <taxon>Sphingomonadales</taxon>
        <taxon>Sphingomonadaceae</taxon>
        <taxon>Sphingopyxis</taxon>
    </lineage>
</organism>
<feature type="domain" description="Phospholipid/glycerol acyltransferase" evidence="9">
    <location>
        <begin position="75"/>
        <end position="189"/>
    </location>
</feature>
<feature type="transmembrane region" description="Helical" evidence="8">
    <location>
        <begin position="18"/>
        <end position="42"/>
    </location>
</feature>
<evidence type="ECO:0000313" key="10">
    <source>
        <dbReference type="EMBL" id="PZQ22699.1"/>
    </source>
</evidence>
<evidence type="ECO:0000256" key="8">
    <source>
        <dbReference type="SAM" id="Phobius"/>
    </source>
</evidence>
<comment type="subcellular location">
    <subcellularLocation>
        <location evidence="1">Membrane</location>
    </subcellularLocation>
</comment>
<evidence type="ECO:0000256" key="4">
    <source>
        <dbReference type="ARBA" id="ARBA00022989"/>
    </source>
</evidence>
<evidence type="ECO:0000256" key="3">
    <source>
        <dbReference type="ARBA" id="ARBA00022692"/>
    </source>
</evidence>
<dbReference type="InterPro" id="IPR002123">
    <property type="entry name" value="Plipid/glycerol_acylTrfase"/>
</dbReference>
<sequence>MSPSVATKADEARITWRVVLRLALMALALMFLIVPHLCYRAVGRPSPMVMAFLNAAGWIAGLRIRTTGTRLRRHVLFVSNHVSWLDILALGGAARSAFVSKAEVETTPLVGWLADQNHTIYVQREAKRDIHSQTESLRSALARGRPVTLFPEGTTGPGDGLLPFRAALLQAVIPTPANLRVQPVLLDYGERAPDIAWLDPESGLDNFKRLLARKHPIPLTIHYLDPLPDAVEADRKALAEAARAAISDCMAETARAAARPSAWTRHRL</sequence>
<keyword evidence="2 10" id="KW-0808">Transferase</keyword>
<dbReference type="PANTHER" id="PTHR23063:SF52">
    <property type="entry name" value="LYSOPHOSPHATIDYLCHOLINE ACYLTRANSFERASE"/>
    <property type="match status" value="1"/>
</dbReference>
<reference evidence="10 11" key="1">
    <citation type="submission" date="2017-08" db="EMBL/GenBank/DDBJ databases">
        <title>Infants hospitalized years apart are colonized by the same room-sourced microbial strains.</title>
        <authorList>
            <person name="Brooks B."/>
            <person name="Olm M.R."/>
            <person name="Firek B.A."/>
            <person name="Baker R."/>
            <person name="Thomas B.C."/>
            <person name="Morowitz M.J."/>
            <person name="Banfield J.F."/>
        </authorList>
    </citation>
    <scope>NUCLEOTIDE SEQUENCE [LARGE SCALE GENOMIC DNA]</scope>
    <source>
        <strain evidence="10">S2_005_003_R2_47</strain>
    </source>
</reference>
<keyword evidence="3 8" id="KW-0812">Transmembrane</keyword>
<dbReference type="EMBL" id="QFPJ01000013">
    <property type="protein sequence ID" value="PZQ22699.1"/>
    <property type="molecule type" value="Genomic_DNA"/>
</dbReference>
<evidence type="ECO:0000256" key="5">
    <source>
        <dbReference type="ARBA" id="ARBA00023098"/>
    </source>
</evidence>
<evidence type="ECO:0000256" key="6">
    <source>
        <dbReference type="ARBA" id="ARBA00023136"/>
    </source>
</evidence>
<evidence type="ECO:0000313" key="11">
    <source>
        <dbReference type="Proteomes" id="UP000248597"/>
    </source>
</evidence>
<evidence type="ECO:0000256" key="1">
    <source>
        <dbReference type="ARBA" id="ARBA00004370"/>
    </source>
</evidence>
<accession>A0A2W5L2X4</accession>
<dbReference type="CDD" id="cd07989">
    <property type="entry name" value="LPLAT_AGPAT-like"/>
    <property type="match status" value="1"/>
</dbReference>
<proteinExistence type="predicted"/>
<dbReference type="SMART" id="SM00563">
    <property type="entry name" value="PlsC"/>
    <property type="match status" value="1"/>
</dbReference>
<protein>
    <submittedName>
        <fullName evidence="10">1-acyl-sn-glycerol-3-phosphate acyltransferase</fullName>
    </submittedName>
</protein>
<gene>
    <name evidence="10" type="ORF">DI569_08035</name>
</gene>
<dbReference type="GO" id="GO:0016746">
    <property type="term" value="F:acyltransferase activity"/>
    <property type="evidence" value="ECO:0007669"/>
    <property type="project" value="UniProtKB-KW"/>
</dbReference>
<evidence type="ECO:0000256" key="7">
    <source>
        <dbReference type="ARBA" id="ARBA00023315"/>
    </source>
</evidence>
<dbReference type="SUPFAM" id="SSF69593">
    <property type="entry name" value="Glycerol-3-phosphate (1)-acyltransferase"/>
    <property type="match status" value="1"/>
</dbReference>
<name>A0A2W5L2X4_SPHMC</name>
<evidence type="ECO:0000259" key="9">
    <source>
        <dbReference type="SMART" id="SM00563"/>
    </source>
</evidence>
<dbReference type="AlphaFoldDB" id="A0A2W5L2X4"/>
<keyword evidence="4 8" id="KW-1133">Transmembrane helix</keyword>
<keyword evidence="5" id="KW-0443">Lipid metabolism</keyword>